<protein>
    <submittedName>
        <fullName evidence="2">Uncharacterized protein</fullName>
    </submittedName>
</protein>
<dbReference type="Proteomes" id="UP000654004">
    <property type="component" value="Unassembled WGS sequence"/>
</dbReference>
<proteinExistence type="predicted"/>
<dbReference type="RefSeq" id="WP_188956262.1">
    <property type="nucleotide sequence ID" value="NZ_BMQW01000005.1"/>
</dbReference>
<sequence>MFNKSNNEEQSLKFASHYSLFLFGYWVFFLDFIYKKPFQNINSVLFILFSAIAGFNVYLNLRASPPKNVLLEYIAISICLLAIVVSFLLFLFGLVGFF</sequence>
<keyword evidence="1" id="KW-0812">Transmembrane</keyword>
<gene>
    <name evidence="2" type="ORF">GCM10009410_22560</name>
</gene>
<dbReference type="EMBL" id="BMQW01000005">
    <property type="protein sequence ID" value="GGP88246.1"/>
    <property type="molecule type" value="Genomic_DNA"/>
</dbReference>
<name>A0ABQ2QQN2_9GAMM</name>
<comment type="caution">
    <text evidence="2">The sequence shown here is derived from an EMBL/GenBank/DDBJ whole genome shotgun (WGS) entry which is preliminary data.</text>
</comment>
<feature type="transmembrane region" description="Helical" evidence="1">
    <location>
        <begin position="73"/>
        <end position="97"/>
    </location>
</feature>
<feature type="transmembrane region" description="Helical" evidence="1">
    <location>
        <begin position="15"/>
        <end position="34"/>
    </location>
</feature>
<evidence type="ECO:0000313" key="2">
    <source>
        <dbReference type="EMBL" id="GGP88246.1"/>
    </source>
</evidence>
<accession>A0ABQ2QQN2</accession>
<feature type="transmembrane region" description="Helical" evidence="1">
    <location>
        <begin position="41"/>
        <end position="61"/>
    </location>
</feature>
<evidence type="ECO:0000256" key="1">
    <source>
        <dbReference type="SAM" id="Phobius"/>
    </source>
</evidence>
<keyword evidence="1" id="KW-0472">Membrane</keyword>
<keyword evidence="1" id="KW-1133">Transmembrane helix</keyword>
<organism evidence="2 3">
    <name type="scientific">Shewanella ulleungensis</name>
    <dbReference type="NCBI Taxonomy" id="2282699"/>
    <lineage>
        <taxon>Bacteria</taxon>
        <taxon>Pseudomonadati</taxon>
        <taxon>Pseudomonadota</taxon>
        <taxon>Gammaproteobacteria</taxon>
        <taxon>Alteromonadales</taxon>
        <taxon>Shewanellaceae</taxon>
        <taxon>Shewanella</taxon>
    </lineage>
</organism>
<keyword evidence="3" id="KW-1185">Reference proteome</keyword>
<reference evidence="3" key="1">
    <citation type="journal article" date="2019" name="Int. J. Syst. Evol. Microbiol.">
        <title>The Global Catalogue of Microorganisms (GCM) 10K type strain sequencing project: providing services to taxonomists for standard genome sequencing and annotation.</title>
        <authorList>
            <consortium name="The Broad Institute Genomics Platform"/>
            <consortium name="The Broad Institute Genome Sequencing Center for Infectious Disease"/>
            <person name="Wu L."/>
            <person name="Ma J."/>
        </authorList>
    </citation>
    <scope>NUCLEOTIDE SEQUENCE [LARGE SCALE GENOMIC DNA]</scope>
    <source>
        <strain evidence="3">JCM 32305</strain>
    </source>
</reference>
<evidence type="ECO:0000313" key="3">
    <source>
        <dbReference type="Proteomes" id="UP000654004"/>
    </source>
</evidence>